<dbReference type="GO" id="GO:0035082">
    <property type="term" value="P:axoneme assembly"/>
    <property type="evidence" value="ECO:0007669"/>
    <property type="project" value="InterPro"/>
</dbReference>
<protein>
    <submittedName>
        <fullName evidence="3">Uncharacterized protein</fullName>
    </submittedName>
</protein>
<evidence type="ECO:0000313" key="4">
    <source>
        <dbReference type="Proteomes" id="UP000663879"/>
    </source>
</evidence>
<reference evidence="3" key="1">
    <citation type="submission" date="2021-02" db="EMBL/GenBank/DDBJ databases">
        <authorList>
            <person name="Nowell W R."/>
        </authorList>
    </citation>
    <scope>NUCLEOTIDE SEQUENCE</scope>
    <source>
        <strain evidence="3">Ploen Becks lab</strain>
    </source>
</reference>
<feature type="region of interest" description="Disordered" evidence="2">
    <location>
        <begin position="2506"/>
        <end position="2533"/>
    </location>
</feature>
<dbReference type="OrthoDB" id="68437at2759"/>
<feature type="coiled-coil region" evidence="1">
    <location>
        <begin position="1068"/>
        <end position="1098"/>
    </location>
</feature>
<comment type="caution">
    <text evidence="3">The sequence shown here is derived from an EMBL/GenBank/DDBJ whole genome shotgun (WGS) entry which is preliminary data.</text>
</comment>
<keyword evidence="4" id="KW-1185">Reference proteome</keyword>
<dbReference type="EMBL" id="CAJNOC010001072">
    <property type="protein sequence ID" value="CAF0832162.1"/>
    <property type="molecule type" value="Genomic_DNA"/>
</dbReference>
<dbReference type="GO" id="GO:0060294">
    <property type="term" value="P:cilium movement involved in cell motility"/>
    <property type="evidence" value="ECO:0007669"/>
    <property type="project" value="InterPro"/>
</dbReference>
<dbReference type="Proteomes" id="UP000663879">
    <property type="component" value="Unassembled WGS sequence"/>
</dbReference>
<feature type="compositionally biased region" description="Polar residues" evidence="2">
    <location>
        <begin position="2095"/>
        <end position="2105"/>
    </location>
</feature>
<dbReference type="PANTHER" id="PTHR15977">
    <property type="entry name" value="CILIA- AND FLAGELLA-ASSOCIATED PROTEIN 46"/>
    <property type="match status" value="1"/>
</dbReference>
<organism evidence="3 4">
    <name type="scientific">Brachionus calyciflorus</name>
    <dbReference type="NCBI Taxonomy" id="104777"/>
    <lineage>
        <taxon>Eukaryota</taxon>
        <taxon>Metazoa</taxon>
        <taxon>Spiralia</taxon>
        <taxon>Gnathifera</taxon>
        <taxon>Rotifera</taxon>
        <taxon>Eurotatoria</taxon>
        <taxon>Monogononta</taxon>
        <taxon>Pseudotrocha</taxon>
        <taxon>Ploima</taxon>
        <taxon>Brachionidae</taxon>
        <taxon>Brachionus</taxon>
    </lineage>
</organism>
<keyword evidence="1" id="KW-0175">Coiled coil</keyword>
<accession>A0A813UN76</accession>
<sequence>MELNLSGNYCIINRNIIDDEELKTISTSKWELDVIFRIEKLKRPTKKLKKGSKSDDSANEENILNELNEIYKILLPKKTRKSEFLTSDSNNQKEDSTSVLKRQRLMLNLSNLCLIYEEVNLCSRIIGYLKENENLSEEFLFEIEFLECEQTIKQLKYKQEKFNKTTVRIRTECINKCHETLRNVLRTQNNRLIQLGCLKQWNFCLPLLQPGLRTNVRRPLQYVAECLETIDSMEWLLRCQIHFELAKCDEEIEQLQTAEQHLLKALHYDDEKIYHEQLEHALKRLRLRAELYSTPEKIEDQVAMILEQCIIGGKSKDKVLKLALSELLETLNKKNDQPKLEINTRSLLLRAGDLLAPNEFTHVLESETFKANFGKLNEDQVTKLYKKVLNYQNCIKKGADHLQDRINEFVRNYKRNNPNSSNDSSELELIIKLDYKERFKLWFDLSKIARKQQIWDICRVSSRFCLLYDSDQFITRFLKSANKFNSLFDVELMRNLAEAHFIFGEALVQYIRGEGIELNDKPKIPENTENSSNKVKRSDQSDTQIEDTKLSVTLRDYENDKEWKEYCDWLASLCKESIDHFLKGIRIGVELKESWLVCQGSAYLWNYLHHIFEKKKNNQILPILTEIFDSIKKIGHDTEAELLVTISVALSTGLMQTWLPQDQIKSLQIPILPDLSQVDKRKQIGAPPSKPITIPPEGISEFKKALEICDYVMNVTNGDDLKDVVSLKDRFPLIKNWVLAKQFCQSPIKNYGLKSNYDKIQDKFTKCMIGVEILNRNLKVQGQNSYEIKEPPSIKELINLIDTAQPWPDKLIELELWSNLSILANKYNQTENLRYCYSKALETLSYFEKRKIENKKIYFKSQYLLSEACIALGEHLAFILNNPNSSPISSNSKHNIDQTTQNSAVSKNSNSKDIRVALRRNALNAFADASLYAANAENYELVVHAARHYWNLCLPYLAQPQERATLYENLNEILSSWNTVYKFKPSDEIVIVEPPVKIEIKKEPEQIVKSSKGTKSAKESEKIKKEETLKNDTKPFFESESQKIDKNEDSLEDAYDDLTLRCVLYACLFQISLDRDQYEEALDQMENALNDLPRTKHRLLIYRFKVITKAKLGLDVQMDLQKFREESEKNLAQMYRKVALSSIKHSDTICSYQRAIETLNSDESIWLKFEYILELAQFMFSNEYNLATCIDLTEWAVDLIMLKIRSDKTSRSESRLTNTGYTSKPQSKGRITNKTTNSRMSLMPTIQDDVEVKSFHKKMDKNSEEEFENLLKTSNGDNLFESSSLEWTQPLKWSDFQDIKQLECLIRSNVILAKMVSQQSNEFTGYLLKAYYSLHRLIVLAIENAMIASREIQKIPQNDPPKKGSQADIKKPIEVKAKKNKNETNSNQFPQNLEQWSTYELSEEIQNSWAHDLMKKTGINQHSLSEPSLLFYYLEQLSEMLNKQGWSHLLFPVYYLQLFVVNSALVLENHSQIVSLNIYVRLKLINLCVELNLIQSIGFHQQALALFILKQGSPETTPMVSAQSLIPNANLLLKLIQIDALEACLSRDQVYSFKQRLTQLEDEESNLKANSMASFSSVKKGGFSSNSYIMTKTKLNKKKILNGKNQNVRISGGSSDLSDKGIDSLQQIDLDDLKLPGDKRKFQNNFHETLYKDIWILLAEYLIENGLFQTARDYLYESLNACVTFDDNKTLAQAEYLLGKIALFDCNFIEAKNYAANVQKIAIDELFWAKSIRLLVDSHRYDYNDKEGYEISIKILQKSIDIVREEKSIRQNKTPILSYIEGIFFNHLAEVTYEGILNGKLNDEDIARNKMSKKSSRRNSMHPSMFKRFSNVCNTYQTSFEIFMQNGHKREAANCLKANSKLLKMFGDDCVNNEAKKDYYLQTLSMLNESLEILNDVLNETLSLHSSNEIQNASLPIQREVVEIKLEICKLLTDILEIHTKEIKNSNEKSSNQDNMSKVIEVYTGSEHKSLNEIEQEWQNTLALIPDLLSVYLVSCHNMSLRVKNLKCQVLYMIGRTYRLISELKYELRKINLNDESNYTASILNISSQISKWNPIIIELIKNYQPSGQSTQDSESSSKSKRRSNTGLPGHTIASPRNVNDLNDSQDETNINILSDRGEYNMNFVDESNLTNIADQDILKNLLVSINQSEAQAIECLLQALNFAFSTEDKENGRKILYELIELIGKFDMNICSQFIAVYQSFATSIEAENIIMKSSLNPKNSLLTGYYNQLKFFSKKNTKENTLNSPIIKQILDLTKSKFNATKFLTINSNHFNYSKEMPSNYIFLVLQHTEKKNELFGAILDNSKGSKSSKQQATNNSWQTKAATIKVKTDPFELNYLIQQWKEWKSNLQSFNLKLEFQLNNDMIKKQSSTTNNQVDSLNDLIKYYLDPSSAKYDEMLQNLNDLENKFEFLINSTEVYLKKVTEFVQNYFSSNMEQQMSAKQNSVAKPNDKLVILADIDLLELPLESLKVFYDNQGLCSISRDFSLQFFATRFFAPREIPEVVKDDKKKEKVSKPNPKQTVVPPPNLEPLPDHANTIDPTSVGYLIDVFNEASTGLKKIKNELKLSKIPTELTPIGSFKKLSQQFAQICSKWSGLTGNDHSPSLGECETLLKNSSCLMFNGTERFLSYFSSNKIASLNLDTCRLVLANDLVQTSTSFSRLGKDDVLRNSTELECENSLEMNMLLSLTGIRSIMSNQWTTTVVDNTDKFQNIFKDLIENRQPIGEIVRYRIAPHLKFLQQKEKEEEERKSVANSKNENKKDKKDAKPNKSDKKESKAASPKKQQVDLDLESHADDSDYYNNKQFDKEAKRLETLRNLSIMRKENLNMVCYGLPDVYLNIY</sequence>
<gene>
    <name evidence="3" type="ORF">OXX778_LOCUS8023</name>
</gene>
<dbReference type="InterPro" id="IPR039586">
    <property type="entry name" value="CFAP46"/>
</dbReference>
<name>A0A813UN76_9BILA</name>
<feature type="region of interest" description="Disordered" evidence="2">
    <location>
        <begin position="521"/>
        <end position="543"/>
    </location>
</feature>
<proteinExistence type="predicted"/>
<feature type="compositionally biased region" description="Basic and acidic residues" evidence="2">
    <location>
        <begin position="2783"/>
        <end position="2795"/>
    </location>
</feature>
<evidence type="ECO:0000313" key="3">
    <source>
        <dbReference type="EMBL" id="CAF0832162.1"/>
    </source>
</evidence>
<feature type="compositionally biased region" description="Polar residues" evidence="2">
    <location>
        <begin position="1215"/>
        <end position="1233"/>
    </location>
</feature>
<evidence type="ECO:0000256" key="1">
    <source>
        <dbReference type="SAM" id="Coils"/>
    </source>
</evidence>
<feature type="region of interest" description="Disordered" evidence="2">
    <location>
        <begin position="1213"/>
        <end position="1233"/>
    </location>
</feature>
<feature type="compositionally biased region" description="Basic and acidic residues" evidence="2">
    <location>
        <begin position="2741"/>
        <end position="2776"/>
    </location>
</feature>
<dbReference type="PANTHER" id="PTHR15977:SF15">
    <property type="entry name" value="CILIA- AND FLAGELLA-ASSOCIATED PROTEIN 46"/>
    <property type="match status" value="1"/>
</dbReference>
<feature type="region of interest" description="Disordered" evidence="2">
    <location>
        <begin position="2066"/>
        <end position="2105"/>
    </location>
</feature>
<feature type="region of interest" description="Disordered" evidence="2">
    <location>
        <begin position="2741"/>
        <end position="2802"/>
    </location>
</feature>
<evidence type="ECO:0000256" key="2">
    <source>
        <dbReference type="SAM" id="MobiDB-lite"/>
    </source>
</evidence>
<feature type="compositionally biased region" description="Low complexity" evidence="2">
    <location>
        <begin position="2067"/>
        <end position="2077"/>
    </location>
</feature>